<dbReference type="PROSITE" id="PS50943">
    <property type="entry name" value="HTH_CROC1"/>
    <property type="match status" value="1"/>
</dbReference>
<sequence length="460" mass="48816">MPVTEGRGSGKVTGGRMPERTHEFGPELRRRRLAAGLTLDRLAALVHYSKSHLSKVETGQKGPTPELARWCDTALDAGGVLAALVPERAVSARLPPASSDGEVWSLRMHKAGAGRFESAARQPGSTVGRGAGAGAGASRGSGAVFAFDLGGLRAAADAAGTTLVEASRAAFIQSRRLGQTAGPGLLLPSLIAQTHTTEQLALHSGPRTRRDLLVLAARFAEYTGWMAQESGNDEAALWWTDRAVELAEAGDDRHLAAYGLVRRALVSLLRGDVALAIGLAAHARDADAPPRIRGLAAQHEAQGHALDGNYSACMHSLDRARELLALDRSDFAEPVIGASHVPDVVSLYTGWCLYHLGRPQRAADYLARETERMPSHALRTRTRAGVRLALAHAASGQVEHACDLLRPLLGHVGLVHSATILADLRRTARLLGRHPRNAAVRELSPDLTAALTAAPPRTTR</sequence>
<organism evidence="3 4">
    <name type="scientific">Streptomyces synnematoformans</name>
    <dbReference type="NCBI Taxonomy" id="415721"/>
    <lineage>
        <taxon>Bacteria</taxon>
        <taxon>Bacillati</taxon>
        <taxon>Actinomycetota</taxon>
        <taxon>Actinomycetes</taxon>
        <taxon>Kitasatosporales</taxon>
        <taxon>Streptomycetaceae</taxon>
        <taxon>Streptomyces</taxon>
    </lineage>
</organism>
<reference evidence="3 4" key="1">
    <citation type="journal article" date="2019" name="Int. J. Syst. Evol. Microbiol.">
        <title>The Global Catalogue of Microorganisms (GCM) 10K type strain sequencing project: providing services to taxonomists for standard genome sequencing and annotation.</title>
        <authorList>
            <consortium name="The Broad Institute Genomics Platform"/>
            <consortium name="The Broad Institute Genome Sequencing Center for Infectious Disease"/>
            <person name="Wu L."/>
            <person name="Ma J."/>
        </authorList>
    </citation>
    <scope>NUCLEOTIDE SEQUENCE [LARGE SCALE GENOMIC DNA]</scope>
    <source>
        <strain evidence="3 4">JCM 15481</strain>
    </source>
</reference>
<comment type="caution">
    <text evidence="3">The sequence shown here is derived from an EMBL/GenBank/DDBJ whole genome shotgun (WGS) entry which is preliminary data.</text>
</comment>
<dbReference type="Gene3D" id="1.10.260.40">
    <property type="entry name" value="lambda repressor-like DNA-binding domains"/>
    <property type="match status" value="1"/>
</dbReference>
<dbReference type="SMART" id="SM00530">
    <property type="entry name" value="HTH_XRE"/>
    <property type="match status" value="1"/>
</dbReference>
<feature type="domain" description="HTH cro/C1-type" evidence="2">
    <location>
        <begin position="28"/>
        <end position="68"/>
    </location>
</feature>
<proteinExistence type="predicted"/>
<evidence type="ECO:0000256" key="1">
    <source>
        <dbReference type="SAM" id="MobiDB-lite"/>
    </source>
</evidence>
<protein>
    <recommendedName>
        <fullName evidence="2">HTH cro/C1-type domain-containing protein</fullName>
    </recommendedName>
</protein>
<keyword evidence="4" id="KW-1185">Reference proteome</keyword>
<dbReference type="Pfam" id="PF13560">
    <property type="entry name" value="HTH_31"/>
    <property type="match status" value="1"/>
</dbReference>
<dbReference type="EMBL" id="BAAAPF010000025">
    <property type="protein sequence ID" value="GAA2114890.1"/>
    <property type="molecule type" value="Genomic_DNA"/>
</dbReference>
<evidence type="ECO:0000313" key="4">
    <source>
        <dbReference type="Proteomes" id="UP001500443"/>
    </source>
</evidence>
<dbReference type="Proteomes" id="UP001500443">
    <property type="component" value="Unassembled WGS sequence"/>
</dbReference>
<feature type="region of interest" description="Disordered" evidence="1">
    <location>
        <begin position="1"/>
        <end position="23"/>
    </location>
</feature>
<evidence type="ECO:0000259" key="2">
    <source>
        <dbReference type="PROSITE" id="PS50943"/>
    </source>
</evidence>
<dbReference type="InterPro" id="IPR010982">
    <property type="entry name" value="Lambda_DNA-bd_dom_sf"/>
</dbReference>
<feature type="compositionally biased region" description="Gly residues" evidence="1">
    <location>
        <begin position="127"/>
        <end position="138"/>
    </location>
</feature>
<dbReference type="InterPro" id="IPR001387">
    <property type="entry name" value="Cro/C1-type_HTH"/>
</dbReference>
<evidence type="ECO:0000313" key="3">
    <source>
        <dbReference type="EMBL" id="GAA2114890.1"/>
    </source>
</evidence>
<name>A0ABN2XNB3_9ACTN</name>
<dbReference type="Gene3D" id="1.25.40.10">
    <property type="entry name" value="Tetratricopeptide repeat domain"/>
    <property type="match status" value="1"/>
</dbReference>
<accession>A0ABN2XNB3</accession>
<dbReference type="CDD" id="cd00093">
    <property type="entry name" value="HTH_XRE"/>
    <property type="match status" value="1"/>
</dbReference>
<dbReference type="InterPro" id="IPR011990">
    <property type="entry name" value="TPR-like_helical_dom_sf"/>
</dbReference>
<feature type="region of interest" description="Disordered" evidence="1">
    <location>
        <begin position="116"/>
        <end position="138"/>
    </location>
</feature>
<dbReference type="SUPFAM" id="SSF48452">
    <property type="entry name" value="TPR-like"/>
    <property type="match status" value="1"/>
</dbReference>
<gene>
    <name evidence="3" type="ORF">GCM10009802_14580</name>
</gene>
<dbReference type="SUPFAM" id="SSF47413">
    <property type="entry name" value="lambda repressor-like DNA-binding domains"/>
    <property type="match status" value="1"/>
</dbReference>